<dbReference type="OrthoDB" id="5378341at2"/>
<evidence type="ECO:0000256" key="4">
    <source>
        <dbReference type="ARBA" id="ARBA00022801"/>
    </source>
</evidence>
<keyword evidence="13" id="KW-1185">Reference proteome</keyword>
<evidence type="ECO:0000256" key="1">
    <source>
        <dbReference type="ARBA" id="ARBA00009388"/>
    </source>
</evidence>
<dbReference type="InterPro" id="IPR052759">
    <property type="entry name" value="Metalloprotease_M4"/>
</dbReference>
<dbReference type="Gene3D" id="1.10.390.10">
    <property type="entry name" value="Neutral Protease Domain 2"/>
    <property type="match status" value="1"/>
</dbReference>
<dbReference type="AlphaFoldDB" id="A0A512C2F1"/>
<dbReference type="InterPro" id="IPR027268">
    <property type="entry name" value="Peptidase_M4/M1_CTD_sf"/>
</dbReference>
<feature type="active site" evidence="7">
    <location>
        <position position="168"/>
    </location>
</feature>
<comment type="cofactor">
    <cofactor evidence="8">
        <name>Zn(2+)</name>
        <dbReference type="ChEBI" id="CHEBI:29105"/>
    </cofactor>
</comment>
<dbReference type="Pfam" id="PF01447">
    <property type="entry name" value="Peptidase_M4"/>
    <property type="match status" value="1"/>
</dbReference>
<comment type="similarity">
    <text evidence="1 8">Belongs to the peptidase M4 family.</text>
</comment>
<dbReference type="Proteomes" id="UP000321085">
    <property type="component" value="Unassembled WGS sequence"/>
</dbReference>
<feature type="active site" description="Proton donor" evidence="7">
    <location>
        <position position="273"/>
    </location>
</feature>
<protein>
    <recommendedName>
        <fullName evidence="8">Neutral metalloproteinase</fullName>
        <ecNumber evidence="8">3.4.24.-</ecNumber>
    </recommendedName>
</protein>
<keyword evidence="5 8" id="KW-0862">Zinc</keyword>
<dbReference type="PRINTS" id="PR00730">
    <property type="entry name" value="THERMOLYSIN"/>
</dbReference>
<sequence length="432" mass="47171">MTRTCRCLNCIIPPHLLRRLLESESREVRQAAMNTLLNSARLRGQRSLRATFGIGLSAAPTDGRRSIFDCENRARIAGAVLVQTEQGEASRDTSVTRAFEGLGTTRQFYREVLNRNSIDDRGMRLDGYVHFDTSYNNAFWDGQQMVFGDGDGVVFTDFTSSLDVIAHELAHGVTEHVAGLEYHLQSGALNESMSDVFGSLVKHWSLGQTADQADWLIGAEVFTPGVDADALRSMKAPGTAYDNDTFGKDPQPDRMSKFVQLPDTEEGDWGGVHINSGIPNKAFHLTATGIGGYAWEAPGLIWYEALRASGPTTEFQEFADRTYLMAEDLYGAGSIEQQAVQDAWRQVGIRISRTAARRRPGQRRKGDLLVGEEAGYDGGALAALSRQMETLSAQVHALSKEVSALKGDRTPSEAGGPRGRPANAKLGRLANS</sequence>
<evidence type="ECO:0000313" key="13">
    <source>
        <dbReference type="Proteomes" id="UP000321085"/>
    </source>
</evidence>
<evidence type="ECO:0000256" key="8">
    <source>
        <dbReference type="RuleBase" id="RU366073"/>
    </source>
</evidence>
<evidence type="ECO:0000256" key="7">
    <source>
        <dbReference type="PIRSR" id="PIRSR623612-1"/>
    </source>
</evidence>
<dbReference type="PANTHER" id="PTHR43579:SF1">
    <property type="entry name" value="NEUTRAL METALLOPROTEINASE"/>
    <property type="match status" value="1"/>
</dbReference>
<reference evidence="12 13" key="1">
    <citation type="submission" date="2019-07" db="EMBL/GenBank/DDBJ databases">
        <title>Whole genome shotgun sequence of Microvirga aerophila NBRC 106136.</title>
        <authorList>
            <person name="Hosoyama A."/>
            <person name="Uohara A."/>
            <person name="Ohji S."/>
            <person name="Ichikawa N."/>
        </authorList>
    </citation>
    <scope>NUCLEOTIDE SEQUENCE [LARGE SCALE GENOMIC DNA]</scope>
    <source>
        <strain evidence="12 13">NBRC 106136</strain>
    </source>
</reference>
<dbReference type="GO" id="GO:0006508">
    <property type="term" value="P:proteolysis"/>
    <property type="evidence" value="ECO:0007669"/>
    <property type="project" value="UniProtKB-KW"/>
</dbReference>
<evidence type="ECO:0000256" key="2">
    <source>
        <dbReference type="ARBA" id="ARBA00022670"/>
    </source>
</evidence>
<evidence type="ECO:0000256" key="5">
    <source>
        <dbReference type="ARBA" id="ARBA00022833"/>
    </source>
</evidence>
<keyword evidence="6 8" id="KW-0482">Metalloprotease</keyword>
<proteinExistence type="inferred from homology"/>
<dbReference type="GO" id="GO:0046872">
    <property type="term" value="F:metal ion binding"/>
    <property type="evidence" value="ECO:0007669"/>
    <property type="project" value="UniProtKB-UniRule"/>
</dbReference>
<dbReference type="GO" id="GO:0004222">
    <property type="term" value="F:metalloendopeptidase activity"/>
    <property type="evidence" value="ECO:0007669"/>
    <property type="project" value="UniProtKB-UniRule"/>
</dbReference>
<keyword evidence="8" id="KW-0964">Secreted</keyword>
<dbReference type="GO" id="GO:0005576">
    <property type="term" value="C:extracellular region"/>
    <property type="evidence" value="ECO:0007669"/>
    <property type="project" value="UniProtKB-SubCell"/>
</dbReference>
<comment type="caution">
    <text evidence="12">The sequence shown here is derived from an EMBL/GenBank/DDBJ whole genome shotgun (WGS) entry which is preliminary data.</text>
</comment>
<organism evidence="12 13">
    <name type="scientific">Microvirga aerophila</name>
    <dbReference type="NCBI Taxonomy" id="670291"/>
    <lineage>
        <taxon>Bacteria</taxon>
        <taxon>Pseudomonadati</taxon>
        <taxon>Pseudomonadota</taxon>
        <taxon>Alphaproteobacteria</taxon>
        <taxon>Hyphomicrobiales</taxon>
        <taxon>Methylobacteriaceae</taxon>
        <taxon>Microvirga</taxon>
    </lineage>
</organism>
<feature type="domain" description="Peptidase M4" evidence="10">
    <location>
        <begin position="84"/>
        <end position="175"/>
    </location>
</feature>
<keyword evidence="2 8" id="KW-0645">Protease</keyword>
<comment type="function">
    <text evidence="8">Extracellular zinc metalloprotease.</text>
</comment>
<keyword evidence="4 8" id="KW-0378">Hydrolase</keyword>
<dbReference type="InterPro" id="IPR023612">
    <property type="entry name" value="Peptidase_M4"/>
</dbReference>
<dbReference type="Gene3D" id="3.10.170.10">
    <property type="match status" value="1"/>
</dbReference>
<dbReference type="EC" id="3.4.24.-" evidence="8"/>
<evidence type="ECO:0000313" key="12">
    <source>
        <dbReference type="EMBL" id="GEO18381.1"/>
    </source>
</evidence>
<feature type="domain" description="Peptidase M4 C-terminal" evidence="11">
    <location>
        <begin position="178"/>
        <end position="349"/>
    </location>
</feature>
<evidence type="ECO:0000256" key="3">
    <source>
        <dbReference type="ARBA" id="ARBA00022723"/>
    </source>
</evidence>
<keyword evidence="3" id="KW-0479">Metal-binding</keyword>
<dbReference type="Pfam" id="PF02868">
    <property type="entry name" value="Peptidase_M4_C"/>
    <property type="match status" value="1"/>
</dbReference>
<evidence type="ECO:0000256" key="6">
    <source>
        <dbReference type="ARBA" id="ARBA00023049"/>
    </source>
</evidence>
<dbReference type="SUPFAM" id="SSF55486">
    <property type="entry name" value="Metalloproteases ('zincins'), catalytic domain"/>
    <property type="match status" value="1"/>
</dbReference>
<name>A0A512C2F1_9HYPH</name>
<gene>
    <name evidence="12" type="ORF">MAE02_60770</name>
</gene>
<feature type="region of interest" description="Disordered" evidence="9">
    <location>
        <begin position="402"/>
        <end position="432"/>
    </location>
</feature>
<dbReference type="InterPro" id="IPR013856">
    <property type="entry name" value="Peptidase_M4_domain"/>
</dbReference>
<evidence type="ECO:0000259" key="11">
    <source>
        <dbReference type="Pfam" id="PF02868"/>
    </source>
</evidence>
<evidence type="ECO:0000259" key="10">
    <source>
        <dbReference type="Pfam" id="PF01447"/>
    </source>
</evidence>
<dbReference type="CDD" id="cd09597">
    <property type="entry name" value="M4_TLP"/>
    <property type="match status" value="1"/>
</dbReference>
<accession>A0A512C2F1</accession>
<dbReference type="InterPro" id="IPR001570">
    <property type="entry name" value="Peptidase_M4_C_domain"/>
</dbReference>
<dbReference type="PANTHER" id="PTHR43579">
    <property type="match status" value="1"/>
</dbReference>
<dbReference type="EMBL" id="BJYU01000186">
    <property type="protein sequence ID" value="GEO18381.1"/>
    <property type="molecule type" value="Genomic_DNA"/>
</dbReference>
<comment type="subcellular location">
    <subcellularLocation>
        <location evidence="8">Secreted</location>
    </subcellularLocation>
</comment>
<evidence type="ECO:0000256" key="9">
    <source>
        <dbReference type="SAM" id="MobiDB-lite"/>
    </source>
</evidence>